<dbReference type="PANTHER" id="PTHR33835">
    <property type="entry name" value="YALI0C07656P"/>
    <property type="match status" value="1"/>
</dbReference>
<keyword evidence="2" id="KW-1185">Reference proteome</keyword>
<evidence type="ECO:0000313" key="1">
    <source>
        <dbReference type="EMBL" id="KDQ17345.1"/>
    </source>
</evidence>
<gene>
    <name evidence="1" type="ORF">BOTBODRAFT_53463</name>
</gene>
<dbReference type="EMBL" id="KL198024">
    <property type="protein sequence ID" value="KDQ17345.1"/>
    <property type="molecule type" value="Genomic_DNA"/>
</dbReference>
<dbReference type="InParanoid" id="A0A067MRP2"/>
<organism evidence="1 2">
    <name type="scientific">Botryobasidium botryosum (strain FD-172 SS1)</name>
    <dbReference type="NCBI Taxonomy" id="930990"/>
    <lineage>
        <taxon>Eukaryota</taxon>
        <taxon>Fungi</taxon>
        <taxon>Dikarya</taxon>
        <taxon>Basidiomycota</taxon>
        <taxon>Agaricomycotina</taxon>
        <taxon>Agaricomycetes</taxon>
        <taxon>Cantharellales</taxon>
        <taxon>Botryobasidiaceae</taxon>
        <taxon>Botryobasidium</taxon>
    </lineage>
</organism>
<dbReference type="PANTHER" id="PTHR33835:SF1">
    <property type="entry name" value="METALLO-BETA-LACTAMASE DOMAIN-CONTAINING PROTEIN"/>
    <property type="match status" value="1"/>
</dbReference>
<proteinExistence type="predicted"/>
<dbReference type="InterPro" id="IPR025638">
    <property type="entry name" value="DUF4336"/>
</dbReference>
<dbReference type="OrthoDB" id="421671at2759"/>
<protein>
    <submittedName>
        <fullName evidence="1">Uncharacterized protein</fullName>
    </submittedName>
</protein>
<sequence>MSDIVIREVTPAITIFSKPFARFHIFPFGGRSTAVKLENGSSPPLPSDYKKEYPAAKVVGVEPLEAKKKDVLTFDGLYGKDAPNTTYGFEPEYSKSKASSKVPFFGTFGPHGKVHKYFLWSQSEDKRAMERDAQTVAQWDFERVIMCHGDVIEKDGNAVWREAYKWFLEGKP</sequence>
<dbReference type="AlphaFoldDB" id="A0A067MRP2"/>
<dbReference type="HOGENOM" id="CLU_056292_1_0_1"/>
<evidence type="ECO:0000313" key="2">
    <source>
        <dbReference type="Proteomes" id="UP000027195"/>
    </source>
</evidence>
<reference evidence="2" key="1">
    <citation type="journal article" date="2014" name="Proc. Natl. Acad. Sci. U.S.A.">
        <title>Extensive sampling of basidiomycete genomes demonstrates inadequacy of the white-rot/brown-rot paradigm for wood decay fungi.</title>
        <authorList>
            <person name="Riley R."/>
            <person name="Salamov A.A."/>
            <person name="Brown D.W."/>
            <person name="Nagy L.G."/>
            <person name="Floudas D."/>
            <person name="Held B.W."/>
            <person name="Levasseur A."/>
            <person name="Lombard V."/>
            <person name="Morin E."/>
            <person name="Otillar R."/>
            <person name="Lindquist E.A."/>
            <person name="Sun H."/>
            <person name="LaButti K.M."/>
            <person name="Schmutz J."/>
            <person name="Jabbour D."/>
            <person name="Luo H."/>
            <person name="Baker S.E."/>
            <person name="Pisabarro A.G."/>
            <person name="Walton J.D."/>
            <person name="Blanchette R.A."/>
            <person name="Henrissat B."/>
            <person name="Martin F."/>
            <person name="Cullen D."/>
            <person name="Hibbett D.S."/>
            <person name="Grigoriev I.V."/>
        </authorList>
    </citation>
    <scope>NUCLEOTIDE SEQUENCE [LARGE SCALE GENOMIC DNA]</scope>
    <source>
        <strain evidence="2">FD-172 SS1</strain>
    </source>
</reference>
<accession>A0A067MRP2</accession>
<name>A0A067MRP2_BOTB1</name>
<dbReference type="Proteomes" id="UP000027195">
    <property type="component" value="Unassembled WGS sequence"/>
</dbReference>